<protein>
    <submittedName>
        <fullName evidence="1">Uncharacterized protein</fullName>
    </submittedName>
</protein>
<evidence type="ECO:0000313" key="1">
    <source>
        <dbReference type="EMBL" id="KAJ1680092.1"/>
    </source>
</evidence>
<organism evidence="1 2">
    <name type="scientific">Spiromyces aspiralis</name>
    <dbReference type="NCBI Taxonomy" id="68401"/>
    <lineage>
        <taxon>Eukaryota</taxon>
        <taxon>Fungi</taxon>
        <taxon>Fungi incertae sedis</taxon>
        <taxon>Zoopagomycota</taxon>
        <taxon>Kickxellomycotina</taxon>
        <taxon>Kickxellomycetes</taxon>
        <taxon>Kickxellales</taxon>
        <taxon>Kickxellaceae</taxon>
        <taxon>Spiromyces</taxon>
    </lineage>
</organism>
<accession>A0ACC1HUJ0</accession>
<name>A0ACC1HUJ0_9FUNG</name>
<gene>
    <name evidence="1" type="ORF">EV182_000695</name>
</gene>
<evidence type="ECO:0000313" key="2">
    <source>
        <dbReference type="Proteomes" id="UP001145114"/>
    </source>
</evidence>
<proteinExistence type="predicted"/>
<comment type="caution">
    <text evidence="1">The sequence shown here is derived from an EMBL/GenBank/DDBJ whole genome shotgun (WGS) entry which is preliminary data.</text>
</comment>
<dbReference type="Proteomes" id="UP001145114">
    <property type="component" value="Unassembled WGS sequence"/>
</dbReference>
<keyword evidence="2" id="KW-1185">Reference proteome</keyword>
<dbReference type="EMBL" id="JAMZIH010000049">
    <property type="protein sequence ID" value="KAJ1680092.1"/>
    <property type="molecule type" value="Genomic_DNA"/>
</dbReference>
<sequence>MSEGGASVLQTERECSDRPAPRACDNLLEEIRYIGGGRSSSSSSSSDTTDQSFITGPNIQEVLCQVKDDNGQPYFRVRLVSKETGAFIRDQWTTLEDLPKYSNYQDTLQQFEHRLFERERGEIKRRIWENMTSETQSLYRTLNLGLDMVSKISYEPTQRLKALGRDSSHRNRWGKRGRRTSYVLVNGQFRPIKDNMRQIISSVTDQVQCGRSRKRRRGKNNQNSADNDDHYLCHPVLPSAVFPRLGASPTRELSEQRQLRGKAEYKSRSPRSSSPGWFRLADIMSPRKSKQRQGYKHDPRKRIPWSPEPELHDLRPWDPNVRVVVPVVELPQLPVDSGLRLLSGVRQMRPPDVDERSERSQSSRHTLRTSSRTDSPRALTVPNWQWPRKMQPVVEIEMRSSPILSGRSTLDPHMMDDSEAVAGGPSANEQGKLVTPVTATPHIPSLRPKKGSESDAEVDACSASSPLTIGTDSHDPTKAPVQQPH</sequence>
<reference evidence="1" key="1">
    <citation type="submission" date="2022-06" db="EMBL/GenBank/DDBJ databases">
        <title>Phylogenomic reconstructions and comparative analyses of Kickxellomycotina fungi.</title>
        <authorList>
            <person name="Reynolds N.K."/>
            <person name="Stajich J.E."/>
            <person name="Barry K."/>
            <person name="Grigoriev I.V."/>
            <person name="Crous P."/>
            <person name="Smith M.E."/>
        </authorList>
    </citation>
    <scope>NUCLEOTIDE SEQUENCE</scope>
    <source>
        <strain evidence="1">RSA 2271</strain>
    </source>
</reference>